<accession>A0A1H6A629</accession>
<gene>
    <name evidence="1" type="ORF">SAMN05444920_1021028</name>
</gene>
<dbReference type="EMBL" id="FNVT01000002">
    <property type="protein sequence ID" value="SEG43644.1"/>
    <property type="molecule type" value="Genomic_DNA"/>
</dbReference>
<dbReference type="RefSeq" id="WP_146103617.1">
    <property type="nucleotide sequence ID" value="NZ_FNVT01000002.1"/>
</dbReference>
<proteinExistence type="predicted"/>
<reference evidence="1 2" key="1">
    <citation type="submission" date="2016-10" db="EMBL/GenBank/DDBJ databases">
        <authorList>
            <person name="de Groot N.N."/>
        </authorList>
    </citation>
    <scope>NUCLEOTIDE SEQUENCE [LARGE SCALE GENOMIC DNA]</scope>
    <source>
        <strain evidence="1 2">CGMCC 4.7037</strain>
    </source>
</reference>
<dbReference type="Proteomes" id="UP000236732">
    <property type="component" value="Unassembled WGS sequence"/>
</dbReference>
<evidence type="ECO:0000313" key="1">
    <source>
        <dbReference type="EMBL" id="SEG43644.1"/>
    </source>
</evidence>
<keyword evidence="2" id="KW-1185">Reference proteome</keyword>
<organism evidence="1 2">
    <name type="scientific">Nonomuraea solani</name>
    <dbReference type="NCBI Taxonomy" id="1144553"/>
    <lineage>
        <taxon>Bacteria</taxon>
        <taxon>Bacillati</taxon>
        <taxon>Actinomycetota</taxon>
        <taxon>Actinomycetes</taxon>
        <taxon>Streptosporangiales</taxon>
        <taxon>Streptosporangiaceae</taxon>
        <taxon>Nonomuraea</taxon>
    </lineage>
</organism>
<dbReference type="OrthoDB" id="3540568at2"/>
<name>A0A1H6A629_9ACTN</name>
<sequence length="109" mass="12145">MSLTDAELNELLDAANRDLLRVVSLSGDAEDWTLLQLSVLCGTYPLWHIERGCDATGRMWWAARLRHEVTPAMAATGITQEVEEADPIALAAVLAWQTYLFNCWRARAG</sequence>
<evidence type="ECO:0000313" key="2">
    <source>
        <dbReference type="Proteomes" id="UP000236732"/>
    </source>
</evidence>
<dbReference type="AlphaFoldDB" id="A0A1H6A629"/>
<protein>
    <submittedName>
        <fullName evidence="1">Uncharacterized protein</fullName>
    </submittedName>
</protein>